<keyword evidence="2" id="KW-1185">Reference proteome</keyword>
<dbReference type="InterPro" id="IPR009959">
    <property type="entry name" value="Cyclase_SnoaL-like"/>
</dbReference>
<keyword evidence="1" id="KW-0413">Isomerase</keyword>
<sequence length="146" mass="16316">MEDRSQTERNKAVIRRFVEEVQNGKDFDAYDELNDPDFVNLSSPPGVPPDREGGKLFLQAFANAYPDATFTIEDMIAEGDQVVTKKTMSGTNTGDFAGVPATGRRVTFEYVDIMRVRDGRIVEHWNVVDQFSWLTQLGVLPAPSSV</sequence>
<name>A0A542DUU2_9ACTN</name>
<gene>
    <name evidence="1" type="ORF">FB475_6534</name>
</gene>
<dbReference type="Gene3D" id="3.10.450.50">
    <property type="match status" value="1"/>
</dbReference>
<dbReference type="OrthoDB" id="3624661at2"/>
<dbReference type="AlphaFoldDB" id="A0A542DUU2"/>
<dbReference type="PANTHER" id="PTHR38436:SF1">
    <property type="entry name" value="ESTER CYCLASE"/>
    <property type="match status" value="1"/>
</dbReference>
<evidence type="ECO:0000313" key="1">
    <source>
        <dbReference type="EMBL" id="TQJ06858.1"/>
    </source>
</evidence>
<dbReference type="GO" id="GO:0030638">
    <property type="term" value="P:polyketide metabolic process"/>
    <property type="evidence" value="ECO:0007669"/>
    <property type="project" value="InterPro"/>
</dbReference>
<organism evidence="1 2">
    <name type="scientific">Kribbella jejuensis</name>
    <dbReference type="NCBI Taxonomy" id="236068"/>
    <lineage>
        <taxon>Bacteria</taxon>
        <taxon>Bacillati</taxon>
        <taxon>Actinomycetota</taxon>
        <taxon>Actinomycetes</taxon>
        <taxon>Propionibacteriales</taxon>
        <taxon>Kribbellaceae</taxon>
        <taxon>Kribbella</taxon>
    </lineage>
</organism>
<dbReference type="EMBL" id="VFMM01000003">
    <property type="protein sequence ID" value="TQJ06858.1"/>
    <property type="molecule type" value="Genomic_DNA"/>
</dbReference>
<dbReference type="PANTHER" id="PTHR38436">
    <property type="entry name" value="POLYKETIDE CYCLASE SNOAL-LIKE DOMAIN"/>
    <property type="match status" value="1"/>
</dbReference>
<dbReference type="Proteomes" id="UP000316298">
    <property type="component" value="Unassembled WGS sequence"/>
</dbReference>
<dbReference type="SUPFAM" id="SSF54427">
    <property type="entry name" value="NTF2-like"/>
    <property type="match status" value="1"/>
</dbReference>
<accession>A0A542DUU2</accession>
<evidence type="ECO:0000313" key="2">
    <source>
        <dbReference type="Proteomes" id="UP000316298"/>
    </source>
</evidence>
<dbReference type="GO" id="GO:0016853">
    <property type="term" value="F:isomerase activity"/>
    <property type="evidence" value="ECO:0007669"/>
    <property type="project" value="UniProtKB-KW"/>
</dbReference>
<proteinExistence type="predicted"/>
<comment type="caution">
    <text evidence="1">The sequence shown here is derived from an EMBL/GenBank/DDBJ whole genome shotgun (WGS) entry which is preliminary data.</text>
</comment>
<dbReference type="InterPro" id="IPR032710">
    <property type="entry name" value="NTF2-like_dom_sf"/>
</dbReference>
<protein>
    <submittedName>
        <fullName evidence="1">Steroid delta-isomerase-like uncharacterized protein</fullName>
    </submittedName>
</protein>
<dbReference type="RefSeq" id="WP_141861397.1">
    <property type="nucleotide sequence ID" value="NZ_BAAAKA010000010.1"/>
</dbReference>
<dbReference type="Pfam" id="PF07366">
    <property type="entry name" value="SnoaL"/>
    <property type="match status" value="1"/>
</dbReference>
<reference evidence="1 2" key="1">
    <citation type="submission" date="2019-06" db="EMBL/GenBank/DDBJ databases">
        <title>Sequencing the genomes of 1000 actinobacteria strains.</title>
        <authorList>
            <person name="Klenk H.-P."/>
        </authorList>
    </citation>
    <scope>NUCLEOTIDE SEQUENCE [LARGE SCALE GENOMIC DNA]</scope>
    <source>
        <strain evidence="1 2">DSM 17305</strain>
    </source>
</reference>